<dbReference type="CDD" id="cd00081">
    <property type="entry name" value="Hint"/>
    <property type="match status" value="1"/>
</dbReference>
<dbReference type="InterPro" id="IPR003587">
    <property type="entry name" value="Hint_dom_N"/>
</dbReference>
<dbReference type="Pfam" id="PF13403">
    <property type="entry name" value="Hint_2"/>
    <property type="match status" value="1"/>
</dbReference>
<feature type="domain" description="Hint" evidence="2">
    <location>
        <begin position="341"/>
        <end position="449"/>
    </location>
</feature>
<evidence type="ECO:0000313" key="4">
    <source>
        <dbReference type="Proteomes" id="UP000645462"/>
    </source>
</evidence>
<comment type="caution">
    <text evidence="3">The sequence shown here is derived from an EMBL/GenBank/DDBJ whole genome shotgun (WGS) entry which is preliminary data.</text>
</comment>
<dbReference type="Gene3D" id="2.170.16.10">
    <property type="entry name" value="Hedgehog/Intein (Hint) domain"/>
    <property type="match status" value="1"/>
</dbReference>
<organism evidence="3 4">
    <name type="scientific">Marivita lacus</name>
    <dbReference type="NCBI Taxonomy" id="1323742"/>
    <lineage>
        <taxon>Bacteria</taxon>
        <taxon>Pseudomonadati</taxon>
        <taxon>Pseudomonadota</taxon>
        <taxon>Alphaproteobacteria</taxon>
        <taxon>Rhodobacterales</taxon>
        <taxon>Roseobacteraceae</taxon>
        <taxon>Marivita</taxon>
    </lineage>
</organism>
<evidence type="ECO:0000256" key="1">
    <source>
        <dbReference type="SAM" id="MobiDB-lite"/>
    </source>
</evidence>
<evidence type="ECO:0000313" key="3">
    <source>
        <dbReference type="EMBL" id="GGB94264.1"/>
    </source>
</evidence>
<dbReference type="Proteomes" id="UP000645462">
    <property type="component" value="Unassembled WGS sequence"/>
</dbReference>
<accession>A0ABQ1KB08</accession>
<dbReference type="InterPro" id="IPR028992">
    <property type="entry name" value="Hedgehog/Intein_dom"/>
</dbReference>
<dbReference type="SUPFAM" id="SSF51294">
    <property type="entry name" value="Hedgehog/intein (Hint) domain"/>
    <property type="match status" value="1"/>
</dbReference>
<dbReference type="SMART" id="SM00306">
    <property type="entry name" value="HintN"/>
    <property type="match status" value="1"/>
</dbReference>
<protein>
    <recommendedName>
        <fullName evidence="2">Hint domain-containing protein</fullName>
    </recommendedName>
</protein>
<name>A0ABQ1KB08_9RHOB</name>
<sequence length="530" mass="55984">MGFIEAKMATGAELSYNTGASAIAMANAIFGSGVGVVNASYSGDSRSSAIYSNGDALAPDVTPGDTGVILSTGQVRAFTQSSGDPNRSTATTTASGGQNNNPDFNAAAGTSTFDASYLDIDFIPDNDVMTMRFVFSSEEYPEFTNSIYQDFVGVWINGQQVQIVAGDGDVDPANLNTTANVNLFKDNIGDDYNTEMDGFTVTLTMTMLVNAGELNSIRIGIADVADSSYDSNLLIAGDSVQTELVARSDIINMYTNRTKVLDVLDNDINLTGGVMVITHINGVAVSVGDSVTLSTGQVVTLNADGTLSVTSDSDFETVNFTYGIESTNGEIDTGFVTIATVPCFVAGTLIETATGKRSVEDLGPGDLVWTLDRGLQPLRWSGQRTVAAVGAFAPVRVRANTFGDHRTLMLSPQHRILVRDPLADLVFGTPEVLVAAKHLVNGNSVQTVEGGSVTYVHLLFDQHEIILSNGLATESFLPGPQTLDAFEDDIIKEIVSLFPGLDPRTGQGYGAAARQILKKHEAQMLFGAAA</sequence>
<gene>
    <name evidence="3" type="ORF">GCM10011363_08620</name>
</gene>
<reference evidence="4" key="1">
    <citation type="journal article" date="2019" name="Int. J. Syst. Evol. Microbiol.">
        <title>The Global Catalogue of Microorganisms (GCM) 10K type strain sequencing project: providing services to taxonomists for standard genome sequencing and annotation.</title>
        <authorList>
            <consortium name="The Broad Institute Genomics Platform"/>
            <consortium name="The Broad Institute Genome Sequencing Center for Infectious Disease"/>
            <person name="Wu L."/>
            <person name="Ma J."/>
        </authorList>
    </citation>
    <scope>NUCLEOTIDE SEQUENCE [LARGE SCALE GENOMIC DNA]</scope>
    <source>
        <strain evidence="4">CGMCC 1.12478</strain>
    </source>
</reference>
<dbReference type="EMBL" id="BMFC01000001">
    <property type="protein sequence ID" value="GGB94264.1"/>
    <property type="molecule type" value="Genomic_DNA"/>
</dbReference>
<proteinExistence type="predicted"/>
<keyword evidence="4" id="KW-1185">Reference proteome</keyword>
<dbReference type="InterPro" id="IPR036844">
    <property type="entry name" value="Hint_dom_sf"/>
</dbReference>
<evidence type="ECO:0000259" key="2">
    <source>
        <dbReference type="SMART" id="SM00306"/>
    </source>
</evidence>
<dbReference type="InterPro" id="IPR049804">
    <property type="entry name" value="Choice_anch_L"/>
</dbReference>
<dbReference type="NCBIfam" id="NF038133">
    <property type="entry name" value="choice_anch_L"/>
    <property type="match status" value="1"/>
</dbReference>
<dbReference type="Pfam" id="PF17963">
    <property type="entry name" value="Big_9"/>
    <property type="match status" value="1"/>
</dbReference>
<feature type="region of interest" description="Disordered" evidence="1">
    <location>
        <begin position="78"/>
        <end position="104"/>
    </location>
</feature>